<accession>A0ABP9IPZ0</accession>
<comment type="caution">
    <text evidence="5">The sequence shown here is derived from an EMBL/GenBank/DDBJ whole genome shotgun (WGS) entry which is preliminary data.</text>
</comment>
<dbReference type="InterPro" id="IPR009057">
    <property type="entry name" value="Homeodomain-like_sf"/>
</dbReference>
<dbReference type="PANTHER" id="PTHR46796">
    <property type="entry name" value="HTH-TYPE TRANSCRIPTIONAL ACTIVATOR RHAS-RELATED"/>
    <property type="match status" value="1"/>
</dbReference>
<evidence type="ECO:0000256" key="1">
    <source>
        <dbReference type="ARBA" id="ARBA00023015"/>
    </source>
</evidence>
<protein>
    <recommendedName>
        <fullName evidence="4">HTH araC/xylS-type domain-containing protein</fullName>
    </recommendedName>
</protein>
<keyword evidence="6" id="KW-1185">Reference proteome</keyword>
<dbReference type="PANTHER" id="PTHR46796:SF15">
    <property type="entry name" value="BLL1074 PROTEIN"/>
    <property type="match status" value="1"/>
</dbReference>
<sequence>MGISPKQFARLARVRSVVPGLRRAPLARLAGDAGYCDQSHMTAHFREVMQVTPTAFAAGRLPAVPC</sequence>
<dbReference type="Pfam" id="PF12833">
    <property type="entry name" value="HTH_18"/>
    <property type="match status" value="1"/>
</dbReference>
<evidence type="ECO:0000313" key="5">
    <source>
        <dbReference type="EMBL" id="GAA5003737.1"/>
    </source>
</evidence>
<gene>
    <name evidence="5" type="ORF">GCM10023257_55900</name>
</gene>
<reference evidence="6" key="1">
    <citation type="journal article" date="2019" name="Int. J. Syst. Evol. Microbiol.">
        <title>The Global Catalogue of Microorganisms (GCM) 10K type strain sequencing project: providing services to taxonomists for standard genome sequencing and annotation.</title>
        <authorList>
            <consortium name="The Broad Institute Genomics Platform"/>
            <consortium name="The Broad Institute Genome Sequencing Center for Infectious Disease"/>
            <person name="Wu L."/>
            <person name="Ma J."/>
        </authorList>
    </citation>
    <scope>NUCLEOTIDE SEQUENCE [LARGE SCALE GENOMIC DNA]</scope>
    <source>
        <strain evidence="6">JCM 17657</strain>
    </source>
</reference>
<evidence type="ECO:0000256" key="2">
    <source>
        <dbReference type="ARBA" id="ARBA00023125"/>
    </source>
</evidence>
<evidence type="ECO:0000313" key="6">
    <source>
        <dbReference type="Proteomes" id="UP001500610"/>
    </source>
</evidence>
<evidence type="ECO:0000256" key="3">
    <source>
        <dbReference type="ARBA" id="ARBA00023163"/>
    </source>
</evidence>
<dbReference type="SUPFAM" id="SSF46689">
    <property type="entry name" value="Homeodomain-like"/>
    <property type="match status" value="1"/>
</dbReference>
<dbReference type="Proteomes" id="UP001500610">
    <property type="component" value="Unassembled WGS sequence"/>
</dbReference>
<feature type="domain" description="HTH araC/xylS-type" evidence="4">
    <location>
        <begin position="1"/>
        <end position="59"/>
    </location>
</feature>
<name>A0ABP9IPZ0_9ACTN</name>
<keyword evidence="3" id="KW-0804">Transcription</keyword>
<proteinExistence type="predicted"/>
<keyword evidence="2" id="KW-0238">DNA-binding</keyword>
<dbReference type="PROSITE" id="PS01124">
    <property type="entry name" value="HTH_ARAC_FAMILY_2"/>
    <property type="match status" value="1"/>
</dbReference>
<dbReference type="InterPro" id="IPR018060">
    <property type="entry name" value="HTH_AraC"/>
</dbReference>
<organism evidence="5 6">
    <name type="scientific">Streptomyces hyderabadensis</name>
    <dbReference type="NCBI Taxonomy" id="598549"/>
    <lineage>
        <taxon>Bacteria</taxon>
        <taxon>Bacillati</taxon>
        <taxon>Actinomycetota</taxon>
        <taxon>Actinomycetes</taxon>
        <taxon>Kitasatosporales</taxon>
        <taxon>Streptomycetaceae</taxon>
        <taxon>Streptomyces</taxon>
    </lineage>
</organism>
<dbReference type="Gene3D" id="1.10.10.60">
    <property type="entry name" value="Homeodomain-like"/>
    <property type="match status" value="1"/>
</dbReference>
<keyword evidence="1" id="KW-0805">Transcription regulation</keyword>
<evidence type="ECO:0000259" key="4">
    <source>
        <dbReference type="PROSITE" id="PS01124"/>
    </source>
</evidence>
<dbReference type="InterPro" id="IPR050204">
    <property type="entry name" value="AraC_XylS_family_regulators"/>
</dbReference>
<dbReference type="EMBL" id="BAABIV010000028">
    <property type="protein sequence ID" value="GAA5003737.1"/>
    <property type="molecule type" value="Genomic_DNA"/>
</dbReference>